<organism evidence="8 9">
    <name type="scientific">Halogeometricum borinquense</name>
    <dbReference type="NCBI Taxonomy" id="60847"/>
    <lineage>
        <taxon>Archaea</taxon>
        <taxon>Methanobacteriati</taxon>
        <taxon>Methanobacteriota</taxon>
        <taxon>Stenosarchaea group</taxon>
        <taxon>Halobacteria</taxon>
        <taxon>Halobacteriales</taxon>
        <taxon>Haloferacaceae</taxon>
        <taxon>Halogeometricum</taxon>
    </lineage>
</organism>
<dbReference type="AlphaFoldDB" id="A0A6C0UL69"/>
<dbReference type="RefSeq" id="WP_163487936.1">
    <property type="nucleotide sequence ID" value="NZ_CP048739.1"/>
</dbReference>
<reference evidence="8 9" key="1">
    <citation type="submission" date="2020-02" db="EMBL/GenBank/DDBJ databases">
        <title>Whole genome sequence of Halogeometricum borinquense strain wsp4.</title>
        <authorList>
            <person name="Verma D.K."/>
            <person name="Gopal K."/>
            <person name="Prasad E.S."/>
        </authorList>
    </citation>
    <scope>NUCLEOTIDE SEQUENCE [LARGE SCALE GENOMIC DNA]</scope>
    <source>
        <strain evidence="9">wsp4</strain>
    </source>
</reference>
<evidence type="ECO:0000256" key="4">
    <source>
        <dbReference type="ARBA" id="ARBA00022692"/>
    </source>
</evidence>
<dbReference type="EMBL" id="CP048739">
    <property type="protein sequence ID" value="QIB76266.1"/>
    <property type="molecule type" value="Genomic_DNA"/>
</dbReference>
<dbReference type="GO" id="GO:0016020">
    <property type="term" value="C:membrane"/>
    <property type="evidence" value="ECO:0007669"/>
    <property type="project" value="InterPro"/>
</dbReference>
<evidence type="ECO:0000256" key="6">
    <source>
        <dbReference type="ARBA" id="ARBA00023136"/>
    </source>
</evidence>
<comment type="subcellular location">
    <subcellularLocation>
        <location evidence="1">Endomembrane system</location>
        <topology evidence="1">Multi-pass membrane protein</topology>
    </subcellularLocation>
</comment>
<accession>A0A6C0UL69</accession>
<evidence type="ECO:0000256" key="2">
    <source>
        <dbReference type="ARBA" id="ARBA00022676"/>
    </source>
</evidence>
<keyword evidence="4" id="KW-0812">Transmembrane</keyword>
<keyword evidence="2" id="KW-0328">Glycosyltransferase</keyword>
<dbReference type="Gene3D" id="3.90.550.10">
    <property type="entry name" value="Spore Coat Polysaccharide Biosynthesis Protein SpsA, Chain A"/>
    <property type="match status" value="1"/>
</dbReference>
<dbReference type="InterPro" id="IPR001173">
    <property type="entry name" value="Glyco_trans_2-like"/>
</dbReference>
<evidence type="ECO:0000259" key="7">
    <source>
        <dbReference type="Pfam" id="PF00535"/>
    </source>
</evidence>
<keyword evidence="3 8" id="KW-0808">Transferase</keyword>
<dbReference type="InterPro" id="IPR029044">
    <property type="entry name" value="Nucleotide-diphossugar_trans"/>
</dbReference>
<name>A0A6C0UL69_9EURY</name>
<dbReference type="SUPFAM" id="SSF53448">
    <property type="entry name" value="Nucleotide-diphospho-sugar transferases"/>
    <property type="match status" value="1"/>
</dbReference>
<dbReference type="Pfam" id="PF03552">
    <property type="entry name" value="Cellulose_synt"/>
    <property type="match status" value="1"/>
</dbReference>
<evidence type="ECO:0000256" key="3">
    <source>
        <dbReference type="ARBA" id="ARBA00022679"/>
    </source>
</evidence>
<keyword evidence="5" id="KW-1133">Transmembrane helix</keyword>
<dbReference type="GO" id="GO:0012505">
    <property type="term" value="C:endomembrane system"/>
    <property type="evidence" value="ECO:0007669"/>
    <property type="project" value="UniProtKB-SubCell"/>
</dbReference>
<dbReference type="GO" id="GO:0030244">
    <property type="term" value="P:cellulose biosynthetic process"/>
    <property type="evidence" value="ECO:0007669"/>
    <property type="project" value="InterPro"/>
</dbReference>
<gene>
    <name evidence="8" type="ORF">G3I44_19565</name>
</gene>
<protein>
    <submittedName>
        <fullName evidence="8">Glycosyltransferase</fullName>
    </submittedName>
</protein>
<keyword evidence="6" id="KW-0472">Membrane</keyword>
<dbReference type="GeneID" id="44081648"/>
<evidence type="ECO:0000313" key="9">
    <source>
        <dbReference type="Proteomes" id="UP000465846"/>
    </source>
</evidence>
<evidence type="ECO:0000256" key="5">
    <source>
        <dbReference type="ARBA" id="ARBA00022989"/>
    </source>
</evidence>
<dbReference type="PANTHER" id="PTHR43630">
    <property type="entry name" value="POLY-BETA-1,6-N-ACETYL-D-GLUCOSAMINE SYNTHASE"/>
    <property type="match status" value="1"/>
</dbReference>
<dbReference type="InterPro" id="IPR005150">
    <property type="entry name" value="Cellulose_synth"/>
</dbReference>
<evidence type="ECO:0000313" key="8">
    <source>
        <dbReference type="EMBL" id="QIB76266.1"/>
    </source>
</evidence>
<dbReference type="Proteomes" id="UP000465846">
    <property type="component" value="Chromosome"/>
</dbReference>
<dbReference type="Pfam" id="PF00535">
    <property type="entry name" value="Glycos_transf_2"/>
    <property type="match status" value="1"/>
</dbReference>
<dbReference type="CDD" id="cd06423">
    <property type="entry name" value="CESA_like"/>
    <property type="match status" value="1"/>
</dbReference>
<proteinExistence type="predicted"/>
<sequence length="567" mass="61982">MDEPTDDAFGWSTRAPVQLLLLFFVILAGVVLFPPVMIFGPLGFAFVFAALVFGAVRWQRWSERLFGTGLPIPGWFVAAILSSLGLFALLAYTERYTTEATPFVFLVAFCLPWVVSLTAGGRLRRLANTRVRLSLWLAIVLSALVLTAGFVFGWSVPTPYEMAVFAGFVVIAFIVVVVFPLTIVQMRGREESDHTLDDDDAPLVSVLVPAYNESNYVGDCLDSILASDYPTDRLEVIVIDDGSTDGTYAEASAYRNDRVSVFHRSNGGKHAALNFGLSCSRGDVVVAVDADSILAPSALRTAVAQLQSDPRLGAVAGTVVVDNADGIVGSVQALEYVLGINTLRRAFSYLGTVMVIPGCLGVFRREALSEVGGYDPDTVTEDFDLTVRLLKAGWRVELSEALVYTEAPFSLTDLLNQRLRWTRGNIQTLLKHRDVFSDPAYGFLHRFAFPLSALSILFVPFASIVVTTMILVAILNGAFLGVALVAAYFLFVLLFVAAMALDLSDGDWRLLAYAPLHLVGYRQFLDVVVIRTALMLLRGTNNQWESVTRERQQSSEALAGSQRPSDD</sequence>
<feature type="domain" description="Glycosyltransferase 2-like" evidence="7">
    <location>
        <begin position="205"/>
        <end position="371"/>
    </location>
</feature>
<dbReference type="GO" id="GO:0016760">
    <property type="term" value="F:cellulose synthase (UDP-forming) activity"/>
    <property type="evidence" value="ECO:0007669"/>
    <property type="project" value="InterPro"/>
</dbReference>
<evidence type="ECO:0000256" key="1">
    <source>
        <dbReference type="ARBA" id="ARBA00004127"/>
    </source>
</evidence>
<dbReference type="PANTHER" id="PTHR43630:SF1">
    <property type="entry name" value="POLY-BETA-1,6-N-ACETYL-D-GLUCOSAMINE SYNTHASE"/>
    <property type="match status" value="1"/>
</dbReference>